<accession>A0A2U4FF83</accession>
<protein>
    <recommendedName>
        <fullName evidence="1">Putative beta-lactamase-inhibitor-like PepSY-like domain-containing protein</fullName>
    </recommendedName>
</protein>
<name>A0A2U4FF83_9SPIR</name>
<gene>
    <name evidence="2" type="ORF">A966_00580</name>
</gene>
<dbReference type="Pfam" id="PF11396">
    <property type="entry name" value="PepSY_like"/>
    <property type="match status" value="1"/>
</dbReference>
<reference evidence="2 3" key="1">
    <citation type="submission" date="2012-07" db="EMBL/GenBank/DDBJ databases">
        <title>Genome sequence of Brachyspira sp. 30446, isolated from a pig with mucohaemorrhagic colitis.</title>
        <authorList>
            <person name="Rubin J.E."/>
            <person name="Fernando C."/>
            <person name="Harding J.C.S."/>
            <person name="Hill J.E."/>
        </authorList>
    </citation>
    <scope>NUCLEOTIDE SEQUENCE [LARGE SCALE GENOMIC DNA]</scope>
    <source>
        <strain evidence="2 3">30446</strain>
    </source>
</reference>
<dbReference type="OrthoDB" id="307827at2"/>
<proteinExistence type="predicted"/>
<comment type="caution">
    <text evidence="2">The sequence shown here is derived from an EMBL/GenBank/DDBJ whole genome shotgun (WGS) entry which is preliminary data.</text>
</comment>
<dbReference type="SUPFAM" id="SSF160574">
    <property type="entry name" value="BT0923-like"/>
    <property type="match status" value="1"/>
</dbReference>
<evidence type="ECO:0000313" key="3">
    <source>
        <dbReference type="Proteomes" id="UP000011663"/>
    </source>
</evidence>
<sequence>MKYLKLILLVFIFNLNIYSQTITENSLPLKAKNFLNLNFPGNNIESVSLYQNGGGYEVDIDFGYKVIFYNTGLWKKISIINDETKNIGIPRSCIHKSMVNVIDNEYPHSKITEIERKDKNFIIKLDDKYSMEITGYGIIISQENLDKEDTDN</sequence>
<evidence type="ECO:0000313" key="2">
    <source>
        <dbReference type="EMBL" id="EKV58234.1"/>
    </source>
</evidence>
<dbReference type="AlphaFoldDB" id="A0A2U4FF83"/>
<dbReference type="EMBL" id="ALNZ01000006">
    <property type="protein sequence ID" value="EKV58234.1"/>
    <property type="molecule type" value="Genomic_DNA"/>
</dbReference>
<dbReference type="GeneID" id="66486598"/>
<evidence type="ECO:0000259" key="1">
    <source>
        <dbReference type="Pfam" id="PF11396"/>
    </source>
</evidence>
<dbReference type="Proteomes" id="UP000011663">
    <property type="component" value="Unassembled WGS sequence"/>
</dbReference>
<dbReference type="InterPro" id="IPR021533">
    <property type="entry name" value="PepSY-like"/>
</dbReference>
<feature type="domain" description="Putative beta-lactamase-inhibitor-like PepSY-like" evidence="1">
    <location>
        <begin position="55"/>
        <end position="140"/>
    </location>
</feature>
<organism evidence="2 3">
    <name type="scientific">Brachyspira hampsonii 30446</name>
    <dbReference type="NCBI Taxonomy" id="1289135"/>
    <lineage>
        <taxon>Bacteria</taxon>
        <taxon>Pseudomonadati</taxon>
        <taxon>Spirochaetota</taxon>
        <taxon>Spirochaetia</taxon>
        <taxon>Brachyspirales</taxon>
        <taxon>Brachyspiraceae</taxon>
        <taxon>Brachyspira</taxon>
    </lineage>
</organism>
<dbReference type="RefSeq" id="WP_008721204.1">
    <property type="nucleotide sequence ID" value="NZ_JH994110.1"/>
</dbReference>
<dbReference type="Gene3D" id="3.40.1420.30">
    <property type="match status" value="1"/>
</dbReference>